<feature type="region of interest" description="Disordered" evidence="1">
    <location>
        <begin position="125"/>
        <end position="146"/>
    </location>
</feature>
<evidence type="ECO:0000256" key="1">
    <source>
        <dbReference type="SAM" id="MobiDB-lite"/>
    </source>
</evidence>
<feature type="compositionally biased region" description="Low complexity" evidence="1">
    <location>
        <begin position="66"/>
        <end position="81"/>
    </location>
</feature>
<dbReference type="AlphaFoldDB" id="A0A166YSN4"/>
<dbReference type="Proteomes" id="UP000243498">
    <property type="component" value="Unassembled WGS sequence"/>
</dbReference>
<evidence type="ECO:0000313" key="4">
    <source>
        <dbReference type="Proteomes" id="UP000243498"/>
    </source>
</evidence>
<feature type="signal peptide" evidence="2">
    <location>
        <begin position="1"/>
        <end position="15"/>
    </location>
</feature>
<gene>
    <name evidence="3" type="ORF">NOR_07233</name>
</gene>
<protein>
    <submittedName>
        <fullName evidence="3">Uncharacterized protein</fullName>
    </submittedName>
</protein>
<keyword evidence="4" id="KW-1185">Reference proteome</keyword>
<sequence>MKASFMAALAGAAFAAAHCPAPGSTDSQGRYSCNPAHQYPNGQTCQAIEGCYYLIGPDGEPVNNNPTTAAEPTQTAAACPAPGSTDSQGRYSCNPAHQYPNGQTCQAIEGCYYLIGADGKPVDNKATTTGGAQPTQTSSTCPAPGTTDSQGRYSCNPAHQYPSGQTCTVIDGCYYLSSGDIPVKNNGTTTAAPPAVTAGASPLHAAGALALAAFFFLL</sequence>
<accession>A0A166YSN4</accession>
<evidence type="ECO:0000313" key="3">
    <source>
        <dbReference type="EMBL" id="OAA37217.1"/>
    </source>
</evidence>
<proteinExistence type="predicted"/>
<feature type="compositionally biased region" description="Low complexity" evidence="1">
    <location>
        <begin position="126"/>
        <end position="140"/>
    </location>
</feature>
<feature type="chain" id="PRO_5013243951" evidence="2">
    <location>
        <begin position="16"/>
        <end position="218"/>
    </location>
</feature>
<organism evidence="3 4">
    <name type="scientific">Metarhizium rileyi (strain RCEF 4871)</name>
    <name type="common">Nomuraea rileyi</name>
    <dbReference type="NCBI Taxonomy" id="1649241"/>
    <lineage>
        <taxon>Eukaryota</taxon>
        <taxon>Fungi</taxon>
        <taxon>Dikarya</taxon>
        <taxon>Ascomycota</taxon>
        <taxon>Pezizomycotina</taxon>
        <taxon>Sordariomycetes</taxon>
        <taxon>Hypocreomycetidae</taxon>
        <taxon>Hypocreales</taxon>
        <taxon>Clavicipitaceae</taxon>
        <taxon>Metarhizium</taxon>
    </lineage>
</organism>
<evidence type="ECO:0000256" key="2">
    <source>
        <dbReference type="SAM" id="SignalP"/>
    </source>
</evidence>
<dbReference type="OMA" id="CKTIDGC"/>
<dbReference type="EMBL" id="AZHC01000031">
    <property type="protein sequence ID" value="OAA37217.1"/>
    <property type="molecule type" value="Genomic_DNA"/>
</dbReference>
<comment type="caution">
    <text evidence="3">The sequence shown here is derived from an EMBL/GenBank/DDBJ whole genome shotgun (WGS) entry which is preliminary data.</text>
</comment>
<dbReference type="OrthoDB" id="4939258at2759"/>
<feature type="region of interest" description="Disordered" evidence="1">
    <location>
        <begin position="62"/>
        <end position="81"/>
    </location>
</feature>
<dbReference type="STRING" id="1081105.A0A166YSN4"/>
<keyword evidence="2" id="KW-0732">Signal</keyword>
<reference evidence="3 4" key="1">
    <citation type="journal article" date="2016" name="Genome Biol. Evol.">
        <title>Divergent and convergent evolution of fungal pathogenicity.</title>
        <authorList>
            <person name="Shang Y."/>
            <person name="Xiao G."/>
            <person name="Zheng P."/>
            <person name="Cen K."/>
            <person name="Zhan S."/>
            <person name="Wang C."/>
        </authorList>
    </citation>
    <scope>NUCLEOTIDE SEQUENCE [LARGE SCALE GENOMIC DNA]</scope>
    <source>
        <strain evidence="3 4">RCEF 4871</strain>
    </source>
</reference>
<name>A0A166YSN4_METRR</name>